<evidence type="ECO:0000256" key="1">
    <source>
        <dbReference type="SAM" id="MobiDB-lite"/>
    </source>
</evidence>
<comment type="caution">
    <text evidence="2">The sequence shown here is derived from an EMBL/GenBank/DDBJ whole genome shotgun (WGS) entry which is preliminary data.</text>
</comment>
<feature type="region of interest" description="Disordered" evidence="1">
    <location>
        <begin position="1"/>
        <end position="84"/>
    </location>
</feature>
<name>A0A8H4CIU4_COLGL</name>
<sequence length="230" mass="25922">MPTERDSTQKPSAGAGKPDWTAVQSKVMDIEIVNDLPASEPAENPSPQQDDRPAPRRVNQSTSQDVVATRQAPRPHPTGSTRAGIATYHEDAIHANRLYGIQGNMFDFNNEVIQPLINLFAPRQKCMLRHNDAWTVLEFIGPPDAVTYAQGRALSRATNGTNKDDTTAIHGLRIYCFQESTSSGRPQSIHPVMVSLFRIYSQDPNAENDFLRDPIDNHEWKDYVFYDRRF</sequence>
<reference evidence="2" key="1">
    <citation type="journal article" date="2020" name="Phytopathology">
        <title>Genome sequence and comparative analysis of Colletotrichum gloeosporioides isolated from Liriodendron leaves.</title>
        <authorList>
            <person name="Fu F.F."/>
            <person name="Hao Z."/>
            <person name="Wang P."/>
            <person name="Lu Y."/>
            <person name="Xue L.J."/>
            <person name="Wei G."/>
            <person name="Tian Y."/>
            <person name="Baishi H."/>
            <person name="Xu H."/>
            <person name="Shi J."/>
            <person name="Cheng T."/>
            <person name="Wang G."/>
            <person name="Yi Y."/>
            <person name="Chen J."/>
        </authorList>
    </citation>
    <scope>NUCLEOTIDE SEQUENCE</scope>
    <source>
        <strain evidence="2">Lc1</strain>
    </source>
</reference>
<dbReference type="RefSeq" id="XP_045263636.1">
    <property type="nucleotide sequence ID" value="XM_045400963.1"/>
</dbReference>
<protein>
    <submittedName>
        <fullName evidence="2">Uncharacterized protein</fullName>
    </submittedName>
</protein>
<evidence type="ECO:0000313" key="2">
    <source>
        <dbReference type="EMBL" id="KAF3804477.1"/>
    </source>
</evidence>
<dbReference type="EMBL" id="WVTB01000050">
    <property type="protein sequence ID" value="KAF3804477.1"/>
    <property type="molecule type" value="Genomic_DNA"/>
</dbReference>
<keyword evidence="3" id="KW-1185">Reference proteome</keyword>
<dbReference type="AlphaFoldDB" id="A0A8H4CIU4"/>
<evidence type="ECO:0000313" key="3">
    <source>
        <dbReference type="Proteomes" id="UP000613401"/>
    </source>
</evidence>
<dbReference type="Proteomes" id="UP000613401">
    <property type="component" value="Unassembled WGS sequence"/>
</dbReference>
<gene>
    <name evidence="2" type="ORF">GCG54_00000831</name>
</gene>
<proteinExistence type="predicted"/>
<reference evidence="2" key="2">
    <citation type="submission" date="2020-03" db="EMBL/GenBank/DDBJ databases">
        <authorList>
            <person name="Fu F.-F."/>
            <person name="Chen J."/>
        </authorList>
    </citation>
    <scope>NUCLEOTIDE SEQUENCE</scope>
    <source>
        <strain evidence="2">Lc1</strain>
    </source>
</reference>
<dbReference type="GeneID" id="69008002"/>
<accession>A0A8H4CIU4</accession>
<organism evidence="2 3">
    <name type="scientific">Colletotrichum gloeosporioides</name>
    <name type="common">Anthracnose fungus</name>
    <name type="synonym">Glomerella cingulata</name>
    <dbReference type="NCBI Taxonomy" id="474922"/>
    <lineage>
        <taxon>Eukaryota</taxon>
        <taxon>Fungi</taxon>
        <taxon>Dikarya</taxon>
        <taxon>Ascomycota</taxon>
        <taxon>Pezizomycotina</taxon>
        <taxon>Sordariomycetes</taxon>
        <taxon>Hypocreomycetidae</taxon>
        <taxon>Glomerellales</taxon>
        <taxon>Glomerellaceae</taxon>
        <taxon>Colletotrichum</taxon>
        <taxon>Colletotrichum gloeosporioides species complex</taxon>
    </lineage>
</organism>